<evidence type="ECO:0000256" key="1">
    <source>
        <dbReference type="SAM" id="MobiDB-lite"/>
    </source>
</evidence>
<keyword evidence="3" id="KW-1185">Reference proteome</keyword>
<comment type="caution">
    <text evidence="2">The sequence shown here is derived from an EMBL/GenBank/DDBJ whole genome shotgun (WGS) entry which is preliminary data.</text>
</comment>
<evidence type="ECO:0000313" key="2">
    <source>
        <dbReference type="EMBL" id="KAF4625215.1"/>
    </source>
</evidence>
<protein>
    <submittedName>
        <fullName evidence="2">Uncharacterized protein</fullName>
    </submittedName>
</protein>
<organism evidence="2 3">
    <name type="scientific">Cudoniella acicularis</name>
    <dbReference type="NCBI Taxonomy" id="354080"/>
    <lineage>
        <taxon>Eukaryota</taxon>
        <taxon>Fungi</taxon>
        <taxon>Dikarya</taxon>
        <taxon>Ascomycota</taxon>
        <taxon>Pezizomycotina</taxon>
        <taxon>Leotiomycetes</taxon>
        <taxon>Helotiales</taxon>
        <taxon>Tricladiaceae</taxon>
        <taxon>Cudoniella</taxon>
    </lineage>
</organism>
<name>A0A8H4VYP6_9HELO</name>
<dbReference type="Proteomes" id="UP000566819">
    <property type="component" value="Unassembled WGS sequence"/>
</dbReference>
<dbReference type="AlphaFoldDB" id="A0A8H4VYP6"/>
<gene>
    <name evidence="2" type="ORF">G7Y89_g12952</name>
</gene>
<sequence>MTSYQAETTAQAFTAGHRSVTPVAGTWQHLVLFAGPREPGNGNSRGPDDPEGDDGDASDPALVSEAVRKRFPGISTQEKLN</sequence>
<accession>A0A8H4VYP6</accession>
<dbReference type="EMBL" id="JAAMPI010001435">
    <property type="protein sequence ID" value="KAF4625215.1"/>
    <property type="molecule type" value="Genomic_DNA"/>
</dbReference>
<feature type="region of interest" description="Disordered" evidence="1">
    <location>
        <begin position="34"/>
        <end position="81"/>
    </location>
</feature>
<proteinExistence type="predicted"/>
<feature type="compositionally biased region" description="Polar residues" evidence="1">
    <location>
        <begin position="1"/>
        <end position="12"/>
    </location>
</feature>
<evidence type="ECO:0000313" key="3">
    <source>
        <dbReference type="Proteomes" id="UP000566819"/>
    </source>
</evidence>
<reference evidence="2 3" key="1">
    <citation type="submission" date="2020-03" db="EMBL/GenBank/DDBJ databases">
        <title>Draft Genome Sequence of Cudoniella acicularis.</title>
        <authorList>
            <person name="Buettner E."/>
            <person name="Kellner H."/>
        </authorList>
    </citation>
    <scope>NUCLEOTIDE SEQUENCE [LARGE SCALE GENOMIC DNA]</scope>
    <source>
        <strain evidence="2 3">DSM 108380</strain>
    </source>
</reference>
<feature type="region of interest" description="Disordered" evidence="1">
    <location>
        <begin position="1"/>
        <end position="20"/>
    </location>
</feature>